<keyword evidence="1" id="KW-0547">Nucleotide-binding</keyword>
<feature type="domain" description="AMP-dependent synthetase/ligase" evidence="4">
    <location>
        <begin position="82"/>
        <end position="503"/>
    </location>
</feature>
<sequence length="699" mass="76897">MERAKELSVAPPPGQPQSVPIPGTKREGRSPIYRHWRFQEKLLDVLDPAVTTMHEAFEVAANGVPANRCLGHRPYDPTTKTFGPYEWQDYQTIQRRRTNLGAGLVDIHKGLGVVDEKYAVGIWSQNRPEWQITDLGCMSQGLYSVSLYDTLGPDAVEYIVSHANLACVVTSLNHIVALIKLKPRLPSLKVIVSMDPLDAGELSGESKKDLLNTLAQDLGLKIVYIGDVEALGETHPIPLNPPKPDDLITINYTSGTTGNPKGVVLTHKNAVSATLVVFLFGETTSRDVICSFLPLAHIYQRVGEHGALICGASIGYFHGNIAELVDDLKLVRPTIFSAVPRLYNRFGSVIKAATLEAPGVKGTLSRYIISAKMANMRNPDPKVATNIHAVYDPIWSKKVAKQFGLERARFMVSGASPIDSGLHQFLRIVFANNFVQGYGLTETYATSLIGIPGDLSAGNCGPIVPSSEACLRDVPDMEYLSTDKPHPRGELLIRGNSVFREYFKNPEETAKALDEDGWLHTGDIASVDELGRFKIIDRVKNLLKLAQGEYISPERIENVVLSACGWLASGYVHGDSTQSTLVGLFGVAPDQFAPFASQILKTQIDPTDMKAIKDAAAHPKVRAAATREFEKVAKKNKFNSYERVRACWLGLEPFSPENDLITPTFKLKRPKVAKFYRNVLDDLYAEVEAQDATKPKAKL</sequence>
<accession>A0A9P4M8T3</accession>
<dbReference type="PROSITE" id="PS00455">
    <property type="entry name" value="AMP_BINDING"/>
    <property type="match status" value="1"/>
</dbReference>
<dbReference type="SUPFAM" id="SSF56801">
    <property type="entry name" value="Acetyl-CoA synthetase-like"/>
    <property type="match status" value="1"/>
</dbReference>
<protein>
    <submittedName>
        <fullName evidence="5">Acetyl-CoA synthetase-like protein</fullName>
    </submittedName>
</protein>
<proteinExistence type="predicted"/>
<evidence type="ECO:0000313" key="6">
    <source>
        <dbReference type="Proteomes" id="UP000799772"/>
    </source>
</evidence>
<gene>
    <name evidence="5" type="ORF">NA57DRAFT_41752</name>
</gene>
<dbReference type="Gene3D" id="3.40.50.12780">
    <property type="entry name" value="N-terminal domain of ligase-like"/>
    <property type="match status" value="1"/>
</dbReference>
<dbReference type="Pfam" id="PF00501">
    <property type="entry name" value="AMP-binding"/>
    <property type="match status" value="1"/>
</dbReference>
<evidence type="ECO:0000256" key="2">
    <source>
        <dbReference type="ARBA" id="ARBA00022840"/>
    </source>
</evidence>
<organism evidence="5 6">
    <name type="scientific">Rhizodiscina lignyota</name>
    <dbReference type="NCBI Taxonomy" id="1504668"/>
    <lineage>
        <taxon>Eukaryota</taxon>
        <taxon>Fungi</taxon>
        <taxon>Dikarya</taxon>
        <taxon>Ascomycota</taxon>
        <taxon>Pezizomycotina</taxon>
        <taxon>Dothideomycetes</taxon>
        <taxon>Pleosporomycetidae</taxon>
        <taxon>Aulographales</taxon>
        <taxon>Rhizodiscinaceae</taxon>
        <taxon>Rhizodiscina</taxon>
    </lineage>
</organism>
<dbReference type="EMBL" id="ML978128">
    <property type="protein sequence ID" value="KAF2097134.1"/>
    <property type="molecule type" value="Genomic_DNA"/>
</dbReference>
<comment type="caution">
    <text evidence="5">The sequence shown here is derived from an EMBL/GenBank/DDBJ whole genome shotgun (WGS) entry which is preliminary data.</text>
</comment>
<feature type="region of interest" description="Disordered" evidence="3">
    <location>
        <begin position="1"/>
        <end position="27"/>
    </location>
</feature>
<dbReference type="PANTHER" id="PTHR43272">
    <property type="entry name" value="LONG-CHAIN-FATTY-ACID--COA LIGASE"/>
    <property type="match status" value="1"/>
</dbReference>
<evidence type="ECO:0000259" key="4">
    <source>
        <dbReference type="Pfam" id="PF00501"/>
    </source>
</evidence>
<keyword evidence="6" id="KW-1185">Reference proteome</keyword>
<evidence type="ECO:0000256" key="1">
    <source>
        <dbReference type="ARBA" id="ARBA00022741"/>
    </source>
</evidence>
<dbReference type="Proteomes" id="UP000799772">
    <property type="component" value="Unassembled WGS sequence"/>
</dbReference>
<dbReference type="GO" id="GO:0005524">
    <property type="term" value="F:ATP binding"/>
    <property type="evidence" value="ECO:0007669"/>
    <property type="project" value="UniProtKB-KW"/>
</dbReference>
<evidence type="ECO:0000313" key="5">
    <source>
        <dbReference type="EMBL" id="KAF2097134.1"/>
    </source>
</evidence>
<reference evidence="5" key="1">
    <citation type="journal article" date="2020" name="Stud. Mycol.">
        <title>101 Dothideomycetes genomes: a test case for predicting lifestyles and emergence of pathogens.</title>
        <authorList>
            <person name="Haridas S."/>
            <person name="Albert R."/>
            <person name="Binder M."/>
            <person name="Bloem J."/>
            <person name="Labutti K."/>
            <person name="Salamov A."/>
            <person name="Andreopoulos B."/>
            <person name="Baker S."/>
            <person name="Barry K."/>
            <person name="Bills G."/>
            <person name="Bluhm B."/>
            <person name="Cannon C."/>
            <person name="Castanera R."/>
            <person name="Culley D."/>
            <person name="Daum C."/>
            <person name="Ezra D."/>
            <person name="Gonzalez J."/>
            <person name="Henrissat B."/>
            <person name="Kuo A."/>
            <person name="Liang C."/>
            <person name="Lipzen A."/>
            <person name="Lutzoni F."/>
            <person name="Magnuson J."/>
            <person name="Mondo S."/>
            <person name="Nolan M."/>
            <person name="Ohm R."/>
            <person name="Pangilinan J."/>
            <person name="Park H.-J."/>
            <person name="Ramirez L."/>
            <person name="Alfaro M."/>
            <person name="Sun H."/>
            <person name="Tritt A."/>
            <person name="Yoshinaga Y."/>
            <person name="Zwiers L.-H."/>
            <person name="Turgeon B."/>
            <person name="Goodwin S."/>
            <person name="Spatafora J."/>
            <person name="Crous P."/>
            <person name="Grigoriev I."/>
        </authorList>
    </citation>
    <scope>NUCLEOTIDE SEQUENCE</scope>
    <source>
        <strain evidence="5">CBS 133067</strain>
    </source>
</reference>
<evidence type="ECO:0000256" key="3">
    <source>
        <dbReference type="SAM" id="MobiDB-lite"/>
    </source>
</evidence>
<dbReference type="InterPro" id="IPR020845">
    <property type="entry name" value="AMP-binding_CS"/>
</dbReference>
<name>A0A9P4M8T3_9PEZI</name>
<dbReference type="PANTHER" id="PTHR43272:SF33">
    <property type="entry name" value="AMP-BINDING DOMAIN-CONTAINING PROTEIN-RELATED"/>
    <property type="match status" value="1"/>
</dbReference>
<dbReference type="InterPro" id="IPR042099">
    <property type="entry name" value="ANL_N_sf"/>
</dbReference>
<dbReference type="GO" id="GO:0005783">
    <property type="term" value="C:endoplasmic reticulum"/>
    <property type="evidence" value="ECO:0007669"/>
    <property type="project" value="TreeGrafter"/>
</dbReference>
<dbReference type="InterPro" id="IPR000873">
    <property type="entry name" value="AMP-dep_synth/lig_dom"/>
</dbReference>
<dbReference type="GO" id="GO:0004467">
    <property type="term" value="F:long-chain fatty acid-CoA ligase activity"/>
    <property type="evidence" value="ECO:0007669"/>
    <property type="project" value="TreeGrafter"/>
</dbReference>
<dbReference type="OrthoDB" id="1700726at2759"/>
<dbReference type="GO" id="GO:0016020">
    <property type="term" value="C:membrane"/>
    <property type="evidence" value="ECO:0007669"/>
    <property type="project" value="TreeGrafter"/>
</dbReference>
<dbReference type="AlphaFoldDB" id="A0A9P4M8T3"/>
<keyword evidence="2" id="KW-0067">ATP-binding</keyword>